<dbReference type="GeneID" id="28896917"/>
<dbReference type="PROSITE" id="PS51384">
    <property type="entry name" value="FAD_FR"/>
    <property type="match status" value="1"/>
</dbReference>
<dbReference type="Pfam" id="PF00175">
    <property type="entry name" value="NAD_binding_1"/>
    <property type="match status" value="1"/>
</dbReference>
<evidence type="ECO:0000313" key="7">
    <source>
        <dbReference type="Proteomes" id="UP000076632"/>
    </source>
</evidence>
<dbReference type="Gene3D" id="2.40.30.10">
    <property type="entry name" value="Translation factors"/>
    <property type="match status" value="1"/>
</dbReference>
<dbReference type="SUPFAM" id="SSF63380">
    <property type="entry name" value="Riboflavin synthase domain-like"/>
    <property type="match status" value="1"/>
</dbReference>
<gene>
    <name evidence="6" type="ORF">L228DRAFT_243838</name>
</gene>
<dbReference type="InterPro" id="IPR039261">
    <property type="entry name" value="FNR_nucleotide-bd"/>
</dbReference>
<dbReference type="STRING" id="1328760.A0A165IL72"/>
<dbReference type="InterPro" id="IPR017927">
    <property type="entry name" value="FAD-bd_FR_type"/>
</dbReference>
<keyword evidence="7" id="KW-1185">Reference proteome</keyword>
<evidence type="ECO:0000256" key="3">
    <source>
        <dbReference type="ARBA" id="ARBA00040516"/>
    </source>
</evidence>
<keyword evidence="2" id="KW-0520">NAD</keyword>
<accession>A0A165IL72</accession>
<evidence type="ECO:0000313" key="6">
    <source>
        <dbReference type="EMBL" id="KZF25055.1"/>
    </source>
</evidence>
<dbReference type="GO" id="GO:0016491">
    <property type="term" value="F:oxidoreductase activity"/>
    <property type="evidence" value="ECO:0007669"/>
    <property type="project" value="UniProtKB-KW"/>
</dbReference>
<evidence type="ECO:0000256" key="2">
    <source>
        <dbReference type="ARBA" id="ARBA00023027"/>
    </source>
</evidence>
<dbReference type="InterPro" id="IPR001433">
    <property type="entry name" value="OxRdtase_FAD/NAD-bd"/>
</dbReference>
<feature type="compositionally biased region" description="Basic and acidic residues" evidence="4">
    <location>
        <begin position="9"/>
        <end position="19"/>
    </location>
</feature>
<dbReference type="Proteomes" id="UP000076632">
    <property type="component" value="Unassembled WGS sequence"/>
</dbReference>
<evidence type="ECO:0000259" key="5">
    <source>
        <dbReference type="PROSITE" id="PS51384"/>
    </source>
</evidence>
<proteinExistence type="predicted"/>
<sequence length="283" mass="31533">MVAHSLSLSHEERTADQPRAKQLHPVILNRIDQINESIKLLRLQIPRGENIRFLPGQWLDVHVPDVPKAGGFTITSTPDDAQSKSASTKGFLELAVQRSPRNPPAAWLWRSPSEILGSVLNVRVGGSFIWPPPGIEIDQIKNLVFIAGGVGINPLVSIAAHLAQTQDMPERVSFLYSTRGILNERICFLSRLQNIFPSDDSKRRLALYLTGNHEVNAQIEESVCIHHRRITEEDILTALGDVSERSGVICYVCGPPGMTDKFVEVLGTAPGMDPRHVFCERWW</sequence>
<evidence type="ECO:0000256" key="4">
    <source>
        <dbReference type="SAM" id="MobiDB-lite"/>
    </source>
</evidence>
<keyword evidence="1" id="KW-0560">Oxidoreductase</keyword>
<dbReference type="PANTHER" id="PTHR46505">
    <property type="entry name" value="OXIDOREDUCTASE NAD-BINDING DOMAIN-CONTAINING PROTEIN 1"/>
    <property type="match status" value="1"/>
</dbReference>
<dbReference type="AlphaFoldDB" id="A0A165IL72"/>
<evidence type="ECO:0000256" key="1">
    <source>
        <dbReference type="ARBA" id="ARBA00023002"/>
    </source>
</evidence>
<dbReference type="InterPro" id="IPR052128">
    <property type="entry name" value="Oxidoreductase_NAD-binding"/>
</dbReference>
<dbReference type="RefSeq" id="XP_018190610.1">
    <property type="nucleotide sequence ID" value="XM_018331780.1"/>
</dbReference>
<dbReference type="InParanoid" id="A0A165IL72"/>
<feature type="region of interest" description="Disordered" evidence="4">
    <location>
        <begin position="1"/>
        <end position="20"/>
    </location>
</feature>
<dbReference type="PANTHER" id="PTHR46505:SF1">
    <property type="entry name" value="OXIDOREDUCTASE NAD-BINDING DOMAIN-CONTAINING PROTEIN 1"/>
    <property type="match status" value="1"/>
</dbReference>
<dbReference type="OrthoDB" id="436496at2759"/>
<dbReference type="Gene3D" id="3.40.50.80">
    <property type="entry name" value="Nucleotide-binding domain of ferredoxin-NADP reductase (FNR) module"/>
    <property type="match status" value="1"/>
</dbReference>
<dbReference type="GO" id="GO:0005739">
    <property type="term" value="C:mitochondrion"/>
    <property type="evidence" value="ECO:0007669"/>
    <property type="project" value="TreeGrafter"/>
</dbReference>
<feature type="domain" description="FAD-binding FR-type" evidence="5">
    <location>
        <begin position="21"/>
        <end position="131"/>
    </location>
</feature>
<dbReference type="EMBL" id="KV407455">
    <property type="protein sequence ID" value="KZF25055.1"/>
    <property type="molecule type" value="Genomic_DNA"/>
</dbReference>
<dbReference type="SUPFAM" id="SSF52343">
    <property type="entry name" value="Ferredoxin reductase-like, C-terminal NADP-linked domain"/>
    <property type="match status" value="1"/>
</dbReference>
<organism evidence="6 7">
    <name type="scientific">Xylona heveae (strain CBS 132557 / TC161)</name>
    <dbReference type="NCBI Taxonomy" id="1328760"/>
    <lineage>
        <taxon>Eukaryota</taxon>
        <taxon>Fungi</taxon>
        <taxon>Dikarya</taxon>
        <taxon>Ascomycota</taxon>
        <taxon>Pezizomycotina</taxon>
        <taxon>Xylonomycetes</taxon>
        <taxon>Xylonales</taxon>
        <taxon>Xylonaceae</taxon>
        <taxon>Xylona</taxon>
    </lineage>
</organism>
<reference evidence="6 7" key="1">
    <citation type="journal article" date="2016" name="Fungal Biol.">
        <title>The genome of Xylona heveae provides a window into fungal endophytism.</title>
        <authorList>
            <person name="Gazis R."/>
            <person name="Kuo A."/>
            <person name="Riley R."/>
            <person name="LaButti K."/>
            <person name="Lipzen A."/>
            <person name="Lin J."/>
            <person name="Amirebrahimi M."/>
            <person name="Hesse C.N."/>
            <person name="Spatafora J.W."/>
            <person name="Henrissat B."/>
            <person name="Hainaut M."/>
            <person name="Grigoriev I.V."/>
            <person name="Hibbett D.S."/>
        </authorList>
    </citation>
    <scope>NUCLEOTIDE SEQUENCE [LARGE SCALE GENOMIC DNA]</scope>
    <source>
        <strain evidence="6 7">TC161</strain>
    </source>
</reference>
<protein>
    <recommendedName>
        <fullName evidence="3">Oxidoreductase NAD-binding domain-containing protein 1</fullName>
    </recommendedName>
</protein>
<dbReference type="InterPro" id="IPR017938">
    <property type="entry name" value="Riboflavin_synthase-like_b-brl"/>
</dbReference>
<dbReference type="CDD" id="cd00322">
    <property type="entry name" value="FNR_like"/>
    <property type="match status" value="1"/>
</dbReference>
<dbReference type="OMA" id="WIDFFIP"/>
<name>A0A165IL72_XYLHT</name>